<accession>A0A9Q1GNN9</accession>
<evidence type="ECO:0000313" key="2">
    <source>
        <dbReference type="EMBL" id="KAJ8421868.1"/>
    </source>
</evidence>
<sequence>MGFAYFLKIDLKKSQRSFLNESFDPYYICFRLPDGKKFLVTTFDAYATLGVPIRGRYGPELQEKLYRILGELLFHWTKESLLQQVCLEIYEGQIRTTTGLHSTPLAIGQPNSEAPMPAATSLAEASVTTDRDDTLRILGLGLSQPHSQRIVLVSTSVPDPNTTGEKDIDNADNDDDGALLRIPLRNASQVSHESRIKKSRENNSKVGKKPTPKKMSSGNRHQG</sequence>
<name>A0A9Q1GNN9_9CARY</name>
<comment type="caution">
    <text evidence="2">The sequence shown here is derived from an EMBL/GenBank/DDBJ whole genome shotgun (WGS) entry which is preliminary data.</text>
</comment>
<keyword evidence="3" id="KW-1185">Reference proteome</keyword>
<evidence type="ECO:0000313" key="3">
    <source>
        <dbReference type="Proteomes" id="UP001153076"/>
    </source>
</evidence>
<feature type="region of interest" description="Disordered" evidence="1">
    <location>
        <begin position="155"/>
        <end position="223"/>
    </location>
</feature>
<dbReference type="Proteomes" id="UP001153076">
    <property type="component" value="Unassembled WGS sequence"/>
</dbReference>
<proteinExistence type="predicted"/>
<reference evidence="2" key="1">
    <citation type="submission" date="2022-04" db="EMBL/GenBank/DDBJ databases">
        <title>Carnegiea gigantea Genome sequencing and assembly v2.</title>
        <authorList>
            <person name="Copetti D."/>
            <person name="Sanderson M.J."/>
            <person name="Burquez A."/>
            <person name="Wojciechowski M.F."/>
        </authorList>
    </citation>
    <scope>NUCLEOTIDE SEQUENCE</scope>
    <source>
        <strain evidence="2">SGP5-SGP5p</strain>
        <tissue evidence="2">Aerial part</tissue>
    </source>
</reference>
<feature type="compositionally biased region" description="Polar residues" evidence="1">
    <location>
        <begin position="214"/>
        <end position="223"/>
    </location>
</feature>
<protein>
    <submittedName>
        <fullName evidence="2">Uncharacterized protein</fullName>
    </submittedName>
</protein>
<evidence type="ECO:0000256" key="1">
    <source>
        <dbReference type="SAM" id="MobiDB-lite"/>
    </source>
</evidence>
<organism evidence="2 3">
    <name type="scientific">Carnegiea gigantea</name>
    <dbReference type="NCBI Taxonomy" id="171969"/>
    <lineage>
        <taxon>Eukaryota</taxon>
        <taxon>Viridiplantae</taxon>
        <taxon>Streptophyta</taxon>
        <taxon>Embryophyta</taxon>
        <taxon>Tracheophyta</taxon>
        <taxon>Spermatophyta</taxon>
        <taxon>Magnoliopsida</taxon>
        <taxon>eudicotyledons</taxon>
        <taxon>Gunneridae</taxon>
        <taxon>Pentapetalae</taxon>
        <taxon>Caryophyllales</taxon>
        <taxon>Cactineae</taxon>
        <taxon>Cactaceae</taxon>
        <taxon>Cactoideae</taxon>
        <taxon>Echinocereeae</taxon>
        <taxon>Carnegiea</taxon>
    </lineage>
</organism>
<gene>
    <name evidence="2" type="ORF">Cgig2_016478</name>
</gene>
<feature type="compositionally biased region" description="Basic and acidic residues" evidence="1">
    <location>
        <begin position="192"/>
        <end position="203"/>
    </location>
</feature>
<dbReference type="EMBL" id="JAKOGI010002493">
    <property type="protein sequence ID" value="KAJ8421868.1"/>
    <property type="molecule type" value="Genomic_DNA"/>
</dbReference>
<dbReference type="AlphaFoldDB" id="A0A9Q1GNN9"/>